<dbReference type="PANTHER" id="PTHR43513:SF3">
    <property type="entry name" value="DIHYDROOROTATE DEHYDROGENASE B (NAD(+)), ELECTRON TRANSFER SUBUNIT-RELATED"/>
    <property type="match status" value="1"/>
</dbReference>
<evidence type="ECO:0000256" key="4">
    <source>
        <dbReference type="ARBA" id="ARBA00022643"/>
    </source>
</evidence>
<dbReference type="PANTHER" id="PTHR43513">
    <property type="entry name" value="DIHYDROOROTATE DEHYDROGENASE B (NAD(+)), ELECTRON TRANSFER SUBUNIT"/>
    <property type="match status" value="1"/>
</dbReference>
<comment type="cofactor">
    <cofactor evidence="1">
        <name>FMN</name>
        <dbReference type="ChEBI" id="CHEBI:58210"/>
    </cofactor>
</comment>
<dbReference type="AlphaFoldDB" id="A0A7S6WPG5"/>
<dbReference type="Pfam" id="PF01180">
    <property type="entry name" value="DHO_dh"/>
    <property type="match status" value="1"/>
</dbReference>
<dbReference type="InterPro" id="IPR050353">
    <property type="entry name" value="PyrK_electron_transfer"/>
</dbReference>
<reference evidence="7 8" key="1">
    <citation type="submission" date="2020-09" db="EMBL/GenBank/DDBJ databases">
        <title>Characterization of Treponema spp. from bovine digital dermatitis in Korea.</title>
        <authorList>
            <person name="Espiritu H.M."/>
            <person name="Cho Y.I."/>
            <person name="Mamuad L."/>
        </authorList>
    </citation>
    <scope>NUCLEOTIDE SEQUENCE [LARGE SCALE GENOMIC DNA]</scope>
    <source>
        <strain evidence="7 8">KS1</strain>
    </source>
</reference>
<evidence type="ECO:0000259" key="6">
    <source>
        <dbReference type="PROSITE" id="PS51384"/>
    </source>
</evidence>
<dbReference type="EMBL" id="CP061839">
    <property type="protein sequence ID" value="QOW60923.1"/>
    <property type="molecule type" value="Genomic_DNA"/>
</dbReference>
<evidence type="ECO:0000256" key="2">
    <source>
        <dbReference type="ARBA" id="ARBA00004725"/>
    </source>
</evidence>
<dbReference type="GO" id="GO:0004152">
    <property type="term" value="F:dihydroorotate dehydrogenase activity"/>
    <property type="evidence" value="ECO:0007669"/>
    <property type="project" value="UniProtKB-ARBA"/>
</dbReference>
<keyword evidence="5" id="KW-0560">Oxidoreductase</keyword>
<dbReference type="InterPro" id="IPR008333">
    <property type="entry name" value="Cbr1-like_FAD-bd_dom"/>
</dbReference>
<dbReference type="PRINTS" id="PR00410">
    <property type="entry name" value="PHEHYDRXLASE"/>
</dbReference>
<evidence type="ECO:0000256" key="3">
    <source>
        <dbReference type="ARBA" id="ARBA00022630"/>
    </source>
</evidence>
<dbReference type="InterPro" id="IPR013785">
    <property type="entry name" value="Aldolase_TIM"/>
</dbReference>
<dbReference type="Gene3D" id="2.40.30.10">
    <property type="entry name" value="Translation factors"/>
    <property type="match status" value="1"/>
</dbReference>
<proteinExistence type="predicted"/>
<dbReference type="SUPFAM" id="SSF63380">
    <property type="entry name" value="Riboflavin synthase domain-like"/>
    <property type="match status" value="1"/>
</dbReference>
<protein>
    <submittedName>
        <fullName evidence="7">Dihydroorotate dehydrogenase</fullName>
    </submittedName>
</protein>
<dbReference type="PROSITE" id="PS00912">
    <property type="entry name" value="DHODEHASE_2"/>
    <property type="match status" value="1"/>
</dbReference>
<feature type="domain" description="FAD-binding FR-type" evidence="6">
    <location>
        <begin position="333"/>
        <end position="422"/>
    </location>
</feature>
<dbReference type="SUPFAM" id="SSF51395">
    <property type="entry name" value="FMN-linked oxidoreductases"/>
    <property type="match status" value="1"/>
</dbReference>
<organism evidence="7 8">
    <name type="scientific">Treponema pedis</name>
    <dbReference type="NCBI Taxonomy" id="409322"/>
    <lineage>
        <taxon>Bacteria</taxon>
        <taxon>Pseudomonadati</taxon>
        <taxon>Spirochaetota</taxon>
        <taxon>Spirochaetia</taxon>
        <taxon>Spirochaetales</taxon>
        <taxon>Treponemataceae</taxon>
        <taxon>Treponema</taxon>
    </lineage>
</organism>
<gene>
    <name evidence="7" type="ORF">IFE08_00395</name>
</gene>
<dbReference type="InterPro" id="IPR001295">
    <property type="entry name" value="Dihydroorotate_DH_CS"/>
</dbReference>
<dbReference type="RefSeq" id="WP_194076367.1">
    <property type="nucleotide sequence ID" value="NZ_CP061839.1"/>
</dbReference>
<dbReference type="PROSITE" id="PS51384">
    <property type="entry name" value="FAD_FR"/>
    <property type="match status" value="1"/>
</dbReference>
<dbReference type="InterPro" id="IPR039261">
    <property type="entry name" value="FNR_nucleotide-bd"/>
</dbReference>
<sequence>MKKLLKNAVLCKIKNAGDAAREGKAGPLLATVSGVLSTKPDLIRYADERLGFAVVTTKSFQIEPNEGNREPIICEPELGCFGNSVGLKNPGMKEALKALTALKSSFDMKAILNVSLSASSPEDFITLIQGFEPVADCMELNFSCPHAAAGYGASIGCDKNIAADYVRQIKKAVPECSVPIFIKLTPNVENIGEIAAAVIAEGADGITAINTAGPKIYIEPDSGKPILQNKLGGKGGMSGSWIFLRAVECISEIRKAVGPEIPIIGMGGVASGAQAAELLRAGADIVGIGSACGMLEQDDLKPFFDNLVSDALSFINGKEKDSTSIFLRKNKALAYSPFKIIQKEKVSEDIIIFVLDGSCKFEAGQFVFLWLPGIGEKPFSLAETNPMSLIIKRRGVFTEAMFKLKEGETVYMRGPYGKGVQLAKTKNALLVAGGTGIAVLPSLAEKLKEQGTNIFTYIGTSEDTGGGALNSIEQKLVSYGNYKCVADNGCPARVLQSLEKDFSENKISEIKELTCYLVGPMIFMRKAAELLLACGVIGERIFLSLEMNTMCGIGICGECACGNILTCKKGTFVRFDEIYRTAELKKL</sequence>
<dbReference type="Gene3D" id="3.40.50.80">
    <property type="entry name" value="Nucleotide-binding domain of ferredoxin-NADP reductase (FNR) module"/>
    <property type="match status" value="1"/>
</dbReference>
<keyword evidence="4" id="KW-0288">FMN</keyword>
<dbReference type="Proteomes" id="UP000593915">
    <property type="component" value="Chromosome"/>
</dbReference>
<evidence type="ECO:0000256" key="5">
    <source>
        <dbReference type="ARBA" id="ARBA00023002"/>
    </source>
</evidence>
<dbReference type="GO" id="GO:0006207">
    <property type="term" value="P:'de novo' pyrimidine nucleobase biosynthetic process"/>
    <property type="evidence" value="ECO:0007669"/>
    <property type="project" value="InterPro"/>
</dbReference>
<dbReference type="GO" id="GO:0005737">
    <property type="term" value="C:cytoplasm"/>
    <property type="evidence" value="ECO:0007669"/>
    <property type="project" value="InterPro"/>
</dbReference>
<dbReference type="GO" id="GO:0044205">
    <property type="term" value="P:'de novo' UMP biosynthetic process"/>
    <property type="evidence" value="ECO:0007669"/>
    <property type="project" value="UniProtKB-UniPathway"/>
</dbReference>
<accession>A0A7S6WPG5</accession>
<evidence type="ECO:0000313" key="8">
    <source>
        <dbReference type="Proteomes" id="UP000593915"/>
    </source>
</evidence>
<dbReference type="UniPathway" id="UPA00070"/>
<evidence type="ECO:0000256" key="1">
    <source>
        <dbReference type="ARBA" id="ARBA00001917"/>
    </source>
</evidence>
<name>A0A7S6WPG5_9SPIR</name>
<dbReference type="SUPFAM" id="SSF52343">
    <property type="entry name" value="Ferredoxin reductase-like, C-terminal NADP-linked domain"/>
    <property type="match status" value="1"/>
</dbReference>
<keyword evidence="3" id="KW-0285">Flavoprotein</keyword>
<dbReference type="InterPro" id="IPR017927">
    <property type="entry name" value="FAD-bd_FR_type"/>
</dbReference>
<dbReference type="InterPro" id="IPR005720">
    <property type="entry name" value="Dihydroorotate_DH_cat"/>
</dbReference>
<dbReference type="InterPro" id="IPR017938">
    <property type="entry name" value="Riboflavin_synthase-like_b-brl"/>
</dbReference>
<comment type="pathway">
    <text evidence="2">Pyrimidine metabolism; UMP biosynthesis via de novo pathway.</text>
</comment>
<dbReference type="Gene3D" id="3.20.20.70">
    <property type="entry name" value="Aldolase class I"/>
    <property type="match status" value="1"/>
</dbReference>
<dbReference type="Pfam" id="PF00970">
    <property type="entry name" value="FAD_binding_6"/>
    <property type="match status" value="1"/>
</dbReference>
<evidence type="ECO:0000313" key="7">
    <source>
        <dbReference type="EMBL" id="QOW60923.1"/>
    </source>
</evidence>